<keyword evidence="2" id="KW-1185">Reference proteome</keyword>
<evidence type="ECO:0000313" key="2">
    <source>
        <dbReference type="Proteomes" id="UP000676325"/>
    </source>
</evidence>
<dbReference type="AlphaFoldDB" id="A0A941E4E5"/>
<gene>
    <name evidence="1" type="ORF">KDK95_01405</name>
</gene>
<dbReference type="Proteomes" id="UP000676325">
    <property type="component" value="Unassembled WGS sequence"/>
</dbReference>
<evidence type="ECO:0000313" key="1">
    <source>
        <dbReference type="EMBL" id="MBR7824946.1"/>
    </source>
</evidence>
<protein>
    <submittedName>
        <fullName evidence="1">Uncharacterized protein</fullName>
    </submittedName>
</protein>
<accession>A0A941E4E5</accession>
<organism evidence="1 2">
    <name type="scientific">Actinospica acidithermotolerans</name>
    <dbReference type="NCBI Taxonomy" id="2828514"/>
    <lineage>
        <taxon>Bacteria</taxon>
        <taxon>Bacillati</taxon>
        <taxon>Actinomycetota</taxon>
        <taxon>Actinomycetes</taxon>
        <taxon>Catenulisporales</taxon>
        <taxon>Actinospicaceae</taxon>
        <taxon>Actinospica</taxon>
    </lineage>
</organism>
<dbReference type="EMBL" id="JAGSOH010000002">
    <property type="protein sequence ID" value="MBR7824946.1"/>
    <property type="molecule type" value="Genomic_DNA"/>
</dbReference>
<dbReference type="RefSeq" id="WP_212516097.1">
    <property type="nucleotide sequence ID" value="NZ_JAGSOH010000002.1"/>
</dbReference>
<name>A0A941E4E5_9ACTN</name>
<proteinExistence type="predicted"/>
<reference evidence="1" key="1">
    <citation type="submission" date="2021-04" db="EMBL/GenBank/DDBJ databases">
        <title>Genome based classification of Actinospica acidithermotolerans sp. nov., an actinobacterium isolated from an Indonesian hot spring.</title>
        <authorList>
            <person name="Kusuma A.B."/>
            <person name="Putra K.E."/>
            <person name="Nafisah S."/>
            <person name="Loh J."/>
            <person name="Nouioui I."/>
            <person name="Goodfellow M."/>
        </authorList>
    </citation>
    <scope>NUCLEOTIDE SEQUENCE</scope>
    <source>
        <strain evidence="1">MGRD01-02</strain>
    </source>
</reference>
<comment type="caution">
    <text evidence="1">The sequence shown here is derived from an EMBL/GenBank/DDBJ whole genome shotgun (WGS) entry which is preliminary data.</text>
</comment>
<sequence>MIDVDDIESELYRVGGYIAGLAGMEKDREKPGLDPAVWFLCVATLAEIVRGAALEAYWEWDEWCAECDADRSAHRIVNEVKSAVLDAISSADADRVSGTGGGS</sequence>